<dbReference type="PROSITE" id="PS00840">
    <property type="entry name" value="SUMT_2"/>
    <property type="match status" value="1"/>
</dbReference>
<evidence type="ECO:0000256" key="2">
    <source>
        <dbReference type="ARBA" id="ARBA00012162"/>
    </source>
</evidence>
<dbReference type="SUPFAM" id="SSF53790">
    <property type="entry name" value="Tetrapyrrole methylase"/>
    <property type="match status" value="1"/>
</dbReference>
<sequence>MSRRTKGCVYLVGAGPGDPGLLTLRAARLLAEADTVVHDRLIHPAVLEHARPHARILYVGKEGGGESVRQEDIHTLLIAQARLGRTVVRLKGGDPFVFGRGGEEALALEAAGIPYEVVPGVSSLAAVPAAAAIPITHRGLSGSVTFATAHRTEGAGAPDWQHLARAETLVLFMAGGRLEETAHALMSAGRAPTTPAAVVEAGTWEHQRVVEAPLSSIAGQAREADVGSPALLVVGAVVSLRSQLRSLAMRPTAADFPLLQVAEGGHE</sequence>
<comment type="similarity">
    <text evidence="1 8">Belongs to the precorrin methyltransferase family.</text>
</comment>
<keyword evidence="12" id="KW-1185">Reference proteome</keyword>
<evidence type="ECO:0000313" key="12">
    <source>
        <dbReference type="Proteomes" id="UP000001351"/>
    </source>
</evidence>
<keyword evidence="6" id="KW-0627">Porphyrin biosynthesis</keyword>
<dbReference type="InterPro" id="IPR014776">
    <property type="entry name" value="4pyrrole_Mease_sub2"/>
</dbReference>
<dbReference type="Gene3D" id="3.40.1010.10">
    <property type="entry name" value="Cobalt-precorrin-4 Transmethylase, Domain 1"/>
    <property type="match status" value="1"/>
</dbReference>
<dbReference type="HOGENOM" id="CLU_011276_7_0_7"/>
<dbReference type="InterPro" id="IPR006366">
    <property type="entry name" value="CobA/CysG_C"/>
</dbReference>
<dbReference type="PANTHER" id="PTHR45790">
    <property type="entry name" value="SIROHEME SYNTHASE-RELATED"/>
    <property type="match status" value="1"/>
</dbReference>
<accession>Q08RF3</accession>
<dbReference type="PATRIC" id="fig|378806.16.peg.1928"/>
<reference evidence="10 12" key="2">
    <citation type="journal article" date="2011" name="Mol. Biol. Evol.">
        <title>Comparative genomic analysis of fruiting body formation in Myxococcales.</title>
        <authorList>
            <person name="Huntley S."/>
            <person name="Hamann N."/>
            <person name="Wegener-Feldbrugge S."/>
            <person name="Treuner-Lange A."/>
            <person name="Kube M."/>
            <person name="Reinhardt R."/>
            <person name="Klages S."/>
            <person name="Muller R."/>
            <person name="Ronning C.M."/>
            <person name="Nierman W.C."/>
            <person name="Sogaard-Andersen L."/>
        </authorList>
    </citation>
    <scope>NUCLEOTIDE SEQUENCE [LARGE SCALE GENOMIC DNA]</scope>
    <source>
        <strain evidence="10 12">DW4/3-1</strain>
    </source>
</reference>
<proteinExistence type="inferred from homology"/>
<dbReference type="STRING" id="378806.STAUR_2928"/>
<dbReference type="GO" id="GO:0004851">
    <property type="term" value="F:uroporphyrin-III C-methyltransferase activity"/>
    <property type="evidence" value="ECO:0007669"/>
    <property type="project" value="UniProtKB-EC"/>
</dbReference>
<evidence type="ECO:0000256" key="4">
    <source>
        <dbReference type="ARBA" id="ARBA00022679"/>
    </source>
</evidence>
<dbReference type="Proteomes" id="UP000001351">
    <property type="component" value="Chromosome"/>
</dbReference>
<gene>
    <name evidence="11" type="primary">cobA</name>
    <name evidence="10" type="ordered locus">STAUR_2928</name>
    <name evidence="11" type="ORF">STIAU_4242</name>
</gene>
<dbReference type="Pfam" id="PF00590">
    <property type="entry name" value="TP_methylase"/>
    <property type="match status" value="1"/>
</dbReference>
<dbReference type="InterPro" id="IPR035996">
    <property type="entry name" value="4pyrrol_Methylase_sf"/>
</dbReference>
<organism evidence="11 13">
    <name type="scientific">Stigmatella aurantiaca (strain DW4/3-1)</name>
    <dbReference type="NCBI Taxonomy" id="378806"/>
    <lineage>
        <taxon>Bacteria</taxon>
        <taxon>Pseudomonadati</taxon>
        <taxon>Myxococcota</taxon>
        <taxon>Myxococcia</taxon>
        <taxon>Myxococcales</taxon>
        <taxon>Cystobacterineae</taxon>
        <taxon>Archangiaceae</taxon>
        <taxon>Stigmatella</taxon>
    </lineage>
</organism>
<evidence type="ECO:0000256" key="3">
    <source>
        <dbReference type="ARBA" id="ARBA00022603"/>
    </source>
</evidence>
<keyword evidence="4 8" id="KW-0808">Transferase</keyword>
<dbReference type="OrthoDB" id="9815856at2"/>
<dbReference type="GO" id="GO:0019354">
    <property type="term" value="P:siroheme biosynthetic process"/>
    <property type="evidence" value="ECO:0007669"/>
    <property type="project" value="UniProtKB-UniPathway"/>
</dbReference>
<dbReference type="Gene3D" id="3.30.950.10">
    <property type="entry name" value="Methyltransferase, Cobalt-precorrin-4 Transmethylase, Domain 2"/>
    <property type="match status" value="1"/>
</dbReference>
<dbReference type="EMBL" id="AAMD01000186">
    <property type="protein sequence ID" value="EAU63069.1"/>
    <property type="molecule type" value="Genomic_DNA"/>
</dbReference>
<evidence type="ECO:0000313" key="10">
    <source>
        <dbReference type="EMBL" id="ADO70720.1"/>
    </source>
</evidence>
<dbReference type="PANTHER" id="PTHR45790:SF3">
    <property type="entry name" value="S-ADENOSYL-L-METHIONINE-DEPENDENT UROPORPHYRINOGEN III METHYLTRANSFERASE, CHLOROPLASTIC"/>
    <property type="match status" value="1"/>
</dbReference>
<evidence type="ECO:0000256" key="7">
    <source>
        <dbReference type="ARBA" id="ARBA00025705"/>
    </source>
</evidence>
<evidence type="ECO:0000256" key="1">
    <source>
        <dbReference type="ARBA" id="ARBA00005879"/>
    </source>
</evidence>
<protein>
    <recommendedName>
        <fullName evidence="2">uroporphyrinogen-III C-methyltransferase</fullName>
        <ecNumber evidence="2">2.1.1.107</ecNumber>
    </recommendedName>
</protein>
<dbReference type="GO" id="GO:0032259">
    <property type="term" value="P:methylation"/>
    <property type="evidence" value="ECO:0007669"/>
    <property type="project" value="UniProtKB-KW"/>
</dbReference>
<dbReference type="NCBIfam" id="TIGR01469">
    <property type="entry name" value="cobA_cysG_Cterm"/>
    <property type="match status" value="1"/>
</dbReference>
<dbReference type="InterPro" id="IPR050161">
    <property type="entry name" value="Siro_Cobalamin_biosynth"/>
</dbReference>
<keyword evidence="5" id="KW-0949">S-adenosyl-L-methionine</keyword>
<dbReference type="Proteomes" id="UP000032702">
    <property type="component" value="Unassembled WGS sequence"/>
</dbReference>
<name>Q08RF3_STIAD</name>
<keyword evidence="3 8" id="KW-0489">Methyltransferase</keyword>
<feature type="domain" description="Tetrapyrrole methylase" evidence="9">
    <location>
        <begin position="9"/>
        <end position="217"/>
    </location>
</feature>
<reference evidence="11 13" key="1">
    <citation type="submission" date="2006-04" db="EMBL/GenBank/DDBJ databases">
        <authorList>
            <person name="Nierman W.C."/>
        </authorList>
    </citation>
    <scope>NUCLEOTIDE SEQUENCE [LARGE SCALE GENOMIC DNA]</scope>
    <source>
        <strain evidence="11 13">DW4/3-1</strain>
    </source>
</reference>
<dbReference type="InterPro" id="IPR003043">
    <property type="entry name" value="Uropor_MeTrfase_CS"/>
</dbReference>
<evidence type="ECO:0000313" key="11">
    <source>
        <dbReference type="EMBL" id="EAU63069.1"/>
    </source>
</evidence>
<dbReference type="AlphaFoldDB" id="Q08RF3"/>
<dbReference type="EC" id="2.1.1.107" evidence="2"/>
<evidence type="ECO:0000313" key="13">
    <source>
        <dbReference type="Proteomes" id="UP000032702"/>
    </source>
</evidence>
<dbReference type="PROSITE" id="PS00839">
    <property type="entry name" value="SUMT_1"/>
    <property type="match status" value="1"/>
</dbReference>
<dbReference type="InterPro" id="IPR014777">
    <property type="entry name" value="4pyrrole_Mease_sub1"/>
</dbReference>
<dbReference type="KEGG" id="sur:STAUR_2928"/>
<dbReference type="UniPathway" id="UPA00262">
    <property type="reaction ID" value="UER00211"/>
</dbReference>
<evidence type="ECO:0000256" key="5">
    <source>
        <dbReference type="ARBA" id="ARBA00022691"/>
    </source>
</evidence>
<dbReference type="EMBL" id="CP002271">
    <property type="protein sequence ID" value="ADO70720.1"/>
    <property type="molecule type" value="Genomic_DNA"/>
</dbReference>
<dbReference type="NCBIfam" id="NF004790">
    <property type="entry name" value="PRK06136.1"/>
    <property type="match status" value="1"/>
</dbReference>
<dbReference type="FunFam" id="3.40.1010.10:FF:000001">
    <property type="entry name" value="Siroheme synthase"/>
    <property type="match status" value="1"/>
</dbReference>
<evidence type="ECO:0000259" key="9">
    <source>
        <dbReference type="Pfam" id="PF00590"/>
    </source>
</evidence>
<comment type="pathway">
    <text evidence="7">Porphyrin-containing compound metabolism; siroheme biosynthesis; precorrin-2 from uroporphyrinogen III: step 1/1.</text>
</comment>
<dbReference type="eggNOG" id="COG0007">
    <property type="taxonomic scope" value="Bacteria"/>
</dbReference>
<dbReference type="CDD" id="cd11642">
    <property type="entry name" value="SUMT"/>
    <property type="match status" value="1"/>
</dbReference>
<evidence type="ECO:0000256" key="6">
    <source>
        <dbReference type="ARBA" id="ARBA00023244"/>
    </source>
</evidence>
<dbReference type="RefSeq" id="WP_002618222.1">
    <property type="nucleotide sequence ID" value="NC_014623.1"/>
</dbReference>
<dbReference type="InterPro" id="IPR000878">
    <property type="entry name" value="4pyrrol_Mease"/>
</dbReference>
<evidence type="ECO:0000256" key="8">
    <source>
        <dbReference type="RuleBase" id="RU003960"/>
    </source>
</evidence>